<keyword evidence="4 11" id="KW-0963">Cytoplasm</keyword>
<gene>
    <name evidence="11 14" type="primary">hisS</name>
    <name evidence="14" type="ORF">O970_00285</name>
</gene>
<dbReference type="SUPFAM" id="SSF55681">
    <property type="entry name" value="Class II aaRS and biotin synthetases"/>
    <property type="match status" value="1"/>
</dbReference>
<evidence type="ECO:0000256" key="2">
    <source>
        <dbReference type="ARBA" id="ARBA00008226"/>
    </source>
</evidence>
<evidence type="ECO:0000313" key="15">
    <source>
        <dbReference type="Proteomes" id="UP000506160"/>
    </source>
</evidence>
<dbReference type="InterPro" id="IPR004516">
    <property type="entry name" value="HisRS/HisZ"/>
</dbReference>
<feature type="binding site" evidence="12">
    <location>
        <position position="132"/>
    </location>
    <ligand>
        <name>L-histidine</name>
        <dbReference type="ChEBI" id="CHEBI:57595"/>
    </ligand>
</feature>
<evidence type="ECO:0000256" key="4">
    <source>
        <dbReference type="ARBA" id="ARBA00022490"/>
    </source>
</evidence>
<dbReference type="PANTHER" id="PTHR43707:SF1">
    <property type="entry name" value="HISTIDINE--TRNA LIGASE, MITOCHONDRIAL-RELATED"/>
    <property type="match status" value="1"/>
</dbReference>
<evidence type="ECO:0000256" key="8">
    <source>
        <dbReference type="ARBA" id="ARBA00022917"/>
    </source>
</evidence>
<dbReference type="InterPro" id="IPR004154">
    <property type="entry name" value="Anticodon-bd"/>
</dbReference>
<dbReference type="Pfam" id="PF13393">
    <property type="entry name" value="tRNA-synt_His"/>
    <property type="match status" value="1"/>
</dbReference>
<keyword evidence="7 11" id="KW-0067">ATP-binding</keyword>
<feature type="binding site" evidence="12">
    <location>
        <position position="264"/>
    </location>
    <ligand>
        <name>L-histidine</name>
        <dbReference type="ChEBI" id="CHEBI:57595"/>
    </ligand>
</feature>
<dbReference type="PANTHER" id="PTHR43707">
    <property type="entry name" value="HISTIDYL-TRNA SYNTHETASE"/>
    <property type="match status" value="1"/>
</dbReference>
<dbReference type="SUPFAM" id="SSF52954">
    <property type="entry name" value="Class II aaRS ABD-related"/>
    <property type="match status" value="1"/>
</dbReference>
<dbReference type="InterPro" id="IPR006195">
    <property type="entry name" value="aa-tRNA-synth_II"/>
</dbReference>
<dbReference type="GO" id="GO:0005737">
    <property type="term" value="C:cytoplasm"/>
    <property type="evidence" value="ECO:0007669"/>
    <property type="project" value="UniProtKB-SubCell"/>
</dbReference>
<dbReference type="Pfam" id="PF03129">
    <property type="entry name" value="HGTP_anticodon"/>
    <property type="match status" value="1"/>
</dbReference>
<comment type="similarity">
    <text evidence="2 11">Belongs to the class-II aminoacyl-tRNA synthetase family.</text>
</comment>
<dbReference type="Proteomes" id="UP000506160">
    <property type="component" value="Unassembled WGS sequence"/>
</dbReference>
<evidence type="ECO:0000256" key="12">
    <source>
        <dbReference type="PIRSR" id="PIRSR001549-1"/>
    </source>
</evidence>
<evidence type="ECO:0000256" key="1">
    <source>
        <dbReference type="ARBA" id="ARBA00004496"/>
    </source>
</evidence>
<comment type="subunit">
    <text evidence="3 11">Homodimer.</text>
</comment>
<dbReference type="AlphaFoldDB" id="A0AB94IF91"/>
<keyword evidence="15" id="KW-1185">Reference proteome</keyword>
<proteinExistence type="inferred from homology"/>
<evidence type="ECO:0000256" key="11">
    <source>
        <dbReference type="HAMAP-Rule" id="MF_00127"/>
    </source>
</evidence>
<dbReference type="EMBL" id="AWGA01000006">
    <property type="protein sequence ID" value="TEA28179.1"/>
    <property type="molecule type" value="Genomic_DNA"/>
</dbReference>
<dbReference type="InterPro" id="IPR015807">
    <property type="entry name" value="His-tRNA-ligase"/>
</dbReference>
<organism evidence="14 15">
    <name type="scientific">Candidatus Schmidhempelia bombi str. Bimp</name>
    <dbReference type="NCBI Taxonomy" id="1387197"/>
    <lineage>
        <taxon>Bacteria</taxon>
        <taxon>Pseudomonadati</taxon>
        <taxon>Pseudomonadota</taxon>
        <taxon>Gammaproteobacteria</taxon>
        <taxon>Orbales</taxon>
        <taxon>Orbaceae</taxon>
        <taxon>Candidatus Schmidhempelia</taxon>
    </lineage>
</organism>
<accession>A0AB94IF91</accession>
<reference evidence="14 15" key="1">
    <citation type="journal article" date="2014" name="Appl. Environ. Microbiol.">
        <title>Genomic features of a bumble bee symbiont reflect its host environment.</title>
        <authorList>
            <person name="Martinson V.G."/>
            <person name="Magoc T."/>
            <person name="Koch H."/>
            <person name="Salzberg S.L."/>
            <person name="Moran N.A."/>
        </authorList>
    </citation>
    <scope>NUCLEOTIDE SEQUENCE [LARGE SCALE GENOMIC DNA]</scope>
    <source>
        <strain evidence="14 15">Bimp</strain>
    </source>
</reference>
<feature type="binding site" evidence="12">
    <location>
        <position position="136"/>
    </location>
    <ligand>
        <name>L-histidine</name>
        <dbReference type="ChEBI" id="CHEBI:57595"/>
    </ligand>
</feature>
<keyword evidence="5 11" id="KW-0436">Ligase</keyword>
<dbReference type="InterPro" id="IPR033656">
    <property type="entry name" value="HisRS_anticodon"/>
</dbReference>
<evidence type="ECO:0000256" key="10">
    <source>
        <dbReference type="ARBA" id="ARBA00047639"/>
    </source>
</evidence>
<dbReference type="Gene3D" id="3.30.930.10">
    <property type="entry name" value="Bira Bifunctional Protein, Domain 2"/>
    <property type="match status" value="1"/>
</dbReference>
<sequence length="439" mass="49440">MAEQIKGKKIQAIRGMNDLLPTESATWRRIENLLKQILNSYGYNEIRTPIVEATGLFKRAVGEVTDIVEKEMYTFLDRNEESLTLRPELTAGCVRAGIEHGLLYNQEQRLWYLGPAFRYERPQKGRYRQFHQFGVEVFGLEGPDIDAELILMTARFWRALGVEQHVTLELNSIGSLQARANYRQALVAFLEQHKALLDEDCLRRMYTNPLRVLDSKNPQVQELLNNAPQLFDYLDDESKTHFDGLCKLLDFAGISYRINQRLVRGLDYYNRTVFEWVTTSLGAQGTVCGGGRYDGLVAQLGGQPTPAVGFAMGVERLVLLVQTVNPEFTCSNQIDIYMIASGQLTNGTSVVAVTQRLADTLREQVPTLRVMTNYGGGNFKKQFSRADKWGAKLAIVVGENEAQANRAIIKNLRTGEQFDVAQSDIAQTCLSILNNVKGE</sequence>
<evidence type="ECO:0000259" key="13">
    <source>
        <dbReference type="PROSITE" id="PS50862"/>
    </source>
</evidence>
<name>A0AB94IF91_9GAMM</name>
<dbReference type="PROSITE" id="PS50862">
    <property type="entry name" value="AA_TRNA_LIGASE_II"/>
    <property type="match status" value="1"/>
</dbReference>
<dbReference type="Gene3D" id="3.40.50.800">
    <property type="entry name" value="Anticodon-binding domain"/>
    <property type="match status" value="1"/>
</dbReference>
<dbReference type="CDD" id="cd00859">
    <property type="entry name" value="HisRS_anticodon"/>
    <property type="match status" value="1"/>
</dbReference>
<dbReference type="GO" id="GO:0005524">
    <property type="term" value="F:ATP binding"/>
    <property type="evidence" value="ECO:0007669"/>
    <property type="project" value="UniProtKB-UniRule"/>
</dbReference>
<dbReference type="CDD" id="cd00773">
    <property type="entry name" value="HisRS-like_core"/>
    <property type="match status" value="1"/>
</dbReference>
<dbReference type="InterPro" id="IPR036621">
    <property type="entry name" value="Anticodon-bd_dom_sf"/>
</dbReference>
<evidence type="ECO:0000256" key="5">
    <source>
        <dbReference type="ARBA" id="ARBA00022598"/>
    </source>
</evidence>
<evidence type="ECO:0000256" key="9">
    <source>
        <dbReference type="ARBA" id="ARBA00023146"/>
    </source>
</evidence>
<comment type="caution">
    <text evidence="14">The sequence shown here is derived from an EMBL/GenBank/DDBJ whole genome shotgun (WGS) entry which is preliminary data.</text>
</comment>
<dbReference type="FunFam" id="3.30.930.10:FF:000005">
    <property type="entry name" value="Histidine--tRNA ligase"/>
    <property type="match status" value="1"/>
</dbReference>
<feature type="binding site" evidence="12">
    <location>
        <position position="118"/>
    </location>
    <ligand>
        <name>L-histidine</name>
        <dbReference type="ChEBI" id="CHEBI:57595"/>
    </ligand>
</feature>
<comment type="catalytic activity">
    <reaction evidence="10 11">
        <text>tRNA(His) + L-histidine + ATP = L-histidyl-tRNA(His) + AMP + diphosphate + H(+)</text>
        <dbReference type="Rhea" id="RHEA:17313"/>
        <dbReference type="Rhea" id="RHEA-COMP:9665"/>
        <dbReference type="Rhea" id="RHEA-COMP:9689"/>
        <dbReference type="ChEBI" id="CHEBI:15378"/>
        <dbReference type="ChEBI" id="CHEBI:30616"/>
        <dbReference type="ChEBI" id="CHEBI:33019"/>
        <dbReference type="ChEBI" id="CHEBI:57595"/>
        <dbReference type="ChEBI" id="CHEBI:78442"/>
        <dbReference type="ChEBI" id="CHEBI:78527"/>
        <dbReference type="ChEBI" id="CHEBI:456215"/>
        <dbReference type="EC" id="6.1.1.21"/>
    </reaction>
</comment>
<feature type="binding site" evidence="12">
    <location>
        <begin position="88"/>
        <end position="90"/>
    </location>
    <ligand>
        <name>L-histidine</name>
        <dbReference type="ChEBI" id="CHEBI:57595"/>
    </ligand>
</feature>
<keyword evidence="9 11" id="KW-0030">Aminoacyl-tRNA synthetase</keyword>
<dbReference type="InterPro" id="IPR045864">
    <property type="entry name" value="aa-tRNA-synth_II/BPL/LPL"/>
</dbReference>
<dbReference type="GO" id="GO:0004821">
    <property type="term" value="F:histidine-tRNA ligase activity"/>
    <property type="evidence" value="ECO:0007669"/>
    <property type="project" value="UniProtKB-UniRule"/>
</dbReference>
<evidence type="ECO:0000313" key="14">
    <source>
        <dbReference type="EMBL" id="TEA28179.1"/>
    </source>
</evidence>
<dbReference type="InterPro" id="IPR041715">
    <property type="entry name" value="HisRS-like_core"/>
</dbReference>
<keyword evidence="8 11" id="KW-0648">Protein biosynthesis</keyword>
<dbReference type="EC" id="6.1.1.21" evidence="11"/>
<dbReference type="NCBIfam" id="TIGR00442">
    <property type="entry name" value="hisS"/>
    <property type="match status" value="1"/>
</dbReference>
<evidence type="ECO:0000256" key="7">
    <source>
        <dbReference type="ARBA" id="ARBA00022840"/>
    </source>
</evidence>
<dbReference type="RefSeq" id="WP_024495198.1">
    <property type="nucleotide sequence ID" value="NZ_AWGA01000006.1"/>
</dbReference>
<dbReference type="PIRSF" id="PIRSF001549">
    <property type="entry name" value="His-tRNA_synth"/>
    <property type="match status" value="1"/>
</dbReference>
<protein>
    <recommendedName>
        <fullName evidence="11">Histidine--tRNA ligase</fullName>
        <ecNumber evidence="11">6.1.1.21</ecNumber>
    </recommendedName>
    <alternativeName>
        <fullName evidence="11">Histidyl-tRNA synthetase</fullName>
        <shortName evidence="11">HisRS</shortName>
    </alternativeName>
</protein>
<comment type="subcellular location">
    <subcellularLocation>
        <location evidence="1 11">Cytoplasm</location>
    </subcellularLocation>
</comment>
<dbReference type="HAMAP" id="MF_00127">
    <property type="entry name" value="His_tRNA_synth"/>
    <property type="match status" value="1"/>
</dbReference>
<keyword evidence="6 11" id="KW-0547">Nucleotide-binding</keyword>
<evidence type="ECO:0000256" key="6">
    <source>
        <dbReference type="ARBA" id="ARBA00022741"/>
    </source>
</evidence>
<evidence type="ECO:0000256" key="3">
    <source>
        <dbReference type="ARBA" id="ARBA00011738"/>
    </source>
</evidence>
<dbReference type="GO" id="GO:0006427">
    <property type="term" value="P:histidyl-tRNA aminoacylation"/>
    <property type="evidence" value="ECO:0007669"/>
    <property type="project" value="UniProtKB-UniRule"/>
</dbReference>
<feature type="domain" description="Aminoacyl-transfer RNA synthetases class-II family profile" evidence="13">
    <location>
        <begin position="1"/>
        <end position="321"/>
    </location>
</feature>
<feature type="binding site" evidence="12">
    <location>
        <begin position="268"/>
        <end position="269"/>
    </location>
    <ligand>
        <name>L-histidine</name>
        <dbReference type="ChEBI" id="CHEBI:57595"/>
    </ligand>
</feature>